<dbReference type="OrthoDB" id="5294130at2"/>
<sequence>MARGEHHRIHAQDRVQRNRLRVAQEAARLMSEHGIRDFHHAKLKAAERLGIHDTQALPRNDEIEQAIREHQRLFHPDSQPQLLRERREAAVEAMRFLRAYEPRLVGTVLDGTADAHSAVCLHVFSDDPDAVSLFLHEHGVPVEMQTRRLRTSRDEQTEYPVLLFAADTLPFDLTVLPRDALRQAPLDRIDEKPMRRASLSMVETLLAEDEIDDFESKLATALR</sequence>
<dbReference type="AlphaFoldDB" id="A0A369UMV0"/>
<evidence type="ECO:0008006" key="3">
    <source>
        <dbReference type="Google" id="ProtNLM"/>
    </source>
</evidence>
<name>A0A369UMV0_9GAMM</name>
<gene>
    <name evidence="1" type="ORF">DVJ77_09080</name>
</gene>
<evidence type="ECO:0000313" key="1">
    <source>
        <dbReference type="EMBL" id="RDD81936.1"/>
    </source>
</evidence>
<reference evidence="1 2" key="1">
    <citation type="submission" date="2018-07" db="EMBL/GenBank/DDBJ databases">
        <title>Dyella tabacisoli L4-6T, whole genome shotgun sequence.</title>
        <authorList>
            <person name="Zhou X.-K."/>
            <person name="Li W.-J."/>
            <person name="Duan Y.-Q."/>
        </authorList>
    </citation>
    <scope>NUCLEOTIDE SEQUENCE [LARGE SCALE GENOMIC DNA]</scope>
    <source>
        <strain evidence="1 2">L4-6</strain>
    </source>
</reference>
<dbReference type="EMBL" id="QQAH01000008">
    <property type="protein sequence ID" value="RDD81936.1"/>
    <property type="molecule type" value="Genomic_DNA"/>
</dbReference>
<keyword evidence="2" id="KW-1185">Reference proteome</keyword>
<protein>
    <recommendedName>
        <fullName evidence="3">Nucleotidyltransferase</fullName>
    </recommendedName>
</protein>
<organism evidence="1 2">
    <name type="scientific">Dyella tabacisoli</name>
    <dbReference type="NCBI Taxonomy" id="2282381"/>
    <lineage>
        <taxon>Bacteria</taxon>
        <taxon>Pseudomonadati</taxon>
        <taxon>Pseudomonadota</taxon>
        <taxon>Gammaproteobacteria</taxon>
        <taxon>Lysobacterales</taxon>
        <taxon>Rhodanobacteraceae</taxon>
        <taxon>Dyella</taxon>
    </lineage>
</organism>
<comment type="caution">
    <text evidence="1">The sequence shown here is derived from an EMBL/GenBank/DDBJ whole genome shotgun (WGS) entry which is preliminary data.</text>
</comment>
<proteinExistence type="predicted"/>
<dbReference type="Proteomes" id="UP000253782">
    <property type="component" value="Unassembled WGS sequence"/>
</dbReference>
<accession>A0A369UMV0</accession>
<evidence type="ECO:0000313" key="2">
    <source>
        <dbReference type="Proteomes" id="UP000253782"/>
    </source>
</evidence>
<dbReference type="RefSeq" id="WP_114845152.1">
    <property type="nucleotide sequence ID" value="NZ_JBHSPE010000008.1"/>
</dbReference>